<dbReference type="AlphaFoldDB" id="A0A5E4ZDD1"/>
<name>A0A5E4ZDD1_9BURK</name>
<keyword evidence="2" id="KW-1185">Reference proteome</keyword>
<sequence length="92" mass="10101">MVIFDDGRPTHPGVILRGLIHERRVAHKTVAADLGIGESTLSKIITLKAGVSAAMAIKLEAWDRGYRNTTAKQWMAWQSAFELAQAEERVAA</sequence>
<evidence type="ECO:0000313" key="1">
    <source>
        <dbReference type="EMBL" id="VVE59299.1"/>
    </source>
</evidence>
<organism evidence="1 2">
    <name type="scientific">Pandoraea terrae</name>
    <dbReference type="NCBI Taxonomy" id="1537710"/>
    <lineage>
        <taxon>Bacteria</taxon>
        <taxon>Pseudomonadati</taxon>
        <taxon>Pseudomonadota</taxon>
        <taxon>Betaproteobacteria</taxon>
        <taxon>Burkholderiales</taxon>
        <taxon>Burkholderiaceae</taxon>
        <taxon>Pandoraea</taxon>
    </lineage>
</organism>
<dbReference type="InterPro" id="IPR013430">
    <property type="entry name" value="Toxin_antidote_HigA"/>
</dbReference>
<dbReference type="GO" id="GO:0003677">
    <property type="term" value="F:DNA binding"/>
    <property type="evidence" value="ECO:0007669"/>
    <property type="project" value="InterPro"/>
</dbReference>
<dbReference type="InterPro" id="IPR010982">
    <property type="entry name" value="Lambda_DNA-bd_dom_sf"/>
</dbReference>
<accession>A0A5E4ZDD1</accession>
<dbReference type="Gene3D" id="1.10.260.40">
    <property type="entry name" value="lambda repressor-like DNA-binding domains"/>
    <property type="match status" value="1"/>
</dbReference>
<dbReference type="EMBL" id="CABPRZ010000041">
    <property type="protein sequence ID" value="VVE59299.1"/>
    <property type="molecule type" value="Genomic_DNA"/>
</dbReference>
<dbReference type="RefSeq" id="WP_150700128.1">
    <property type="nucleotide sequence ID" value="NZ_CABPRZ010000041.1"/>
</dbReference>
<protein>
    <submittedName>
        <fullName evidence="1">Addiction module antidote protein, HigA family</fullName>
    </submittedName>
</protein>
<dbReference type="NCBIfam" id="TIGR02607">
    <property type="entry name" value="antidote_HigA"/>
    <property type="match status" value="1"/>
</dbReference>
<gene>
    <name evidence="1" type="ORF">PTE30175_05408</name>
</gene>
<dbReference type="OrthoDB" id="5297543at2"/>
<dbReference type="SUPFAM" id="SSF47413">
    <property type="entry name" value="lambda repressor-like DNA-binding domains"/>
    <property type="match status" value="1"/>
</dbReference>
<proteinExistence type="predicted"/>
<reference evidence="1 2" key="1">
    <citation type="submission" date="2019-08" db="EMBL/GenBank/DDBJ databases">
        <authorList>
            <person name="Peeters C."/>
        </authorList>
    </citation>
    <scope>NUCLEOTIDE SEQUENCE [LARGE SCALE GENOMIC DNA]</scope>
    <source>
        <strain evidence="1 2">LMG 30175</strain>
    </source>
</reference>
<dbReference type="Proteomes" id="UP000414233">
    <property type="component" value="Unassembled WGS sequence"/>
</dbReference>
<evidence type="ECO:0000313" key="2">
    <source>
        <dbReference type="Proteomes" id="UP000414233"/>
    </source>
</evidence>